<organism evidence="1 2">
    <name type="scientific">Candidatus Endobugula sertula</name>
    <name type="common">Bugula neritina bacterial symbiont</name>
    <dbReference type="NCBI Taxonomy" id="62101"/>
    <lineage>
        <taxon>Bacteria</taxon>
        <taxon>Pseudomonadati</taxon>
        <taxon>Pseudomonadota</taxon>
        <taxon>Gammaproteobacteria</taxon>
        <taxon>Cellvibrionales</taxon>
        <taxon>Cellvibrionaceae</taxon>
        <taxon>Candidatus Endobugula</taxon>
    </lineage>
</organism>
<dbReference type="AlphaFoldDB" id="A0A1D2QLL5"/>
<evidence type="ECO:0000313" key="1">
    <source>
        <dbReference type="EMBL" id="ODS22459.1"/>
    </source>
</evidence>
<dbReference type="Proteomes" id="UP000242502">
    <property type="component" value="Unassembled WGS sequence"/>
</dbReference>
<proteinExistence type="predicted"/>
<reference evidence="1 2" key="1">
    <citation type="journal article" date="2016" name="Appl. Environ. Microbiol.">
        <title>Lack of Overt Genome Reduction in the Bryostatin-Producing Bryozoan Symbiont "Candidatus Endobugula sertula".</title>
        <authorList>
            <person name="Miller I.J."/>
            <person name="Vanee N."/>
            <person name="Fong S.S."/>
            <person name="Lim-Fong G.E."/>
            <person name="Kwan J.C."/>
        </authorList>
    </citation>
    <scope>NUCLEOTIDE SEQUENCE [LARGE SCALE GENOMIC DNA]</scope>
    <source>
        <strain evidence="1">AB1-4</strain>
    </source>
</reference>
<comment type="caution">
    <text evidence="1">The sequence shown here is derived from an EMBL/GenBank/DDBJ whole genome shotgun (WGS) entry which is preliminary data.</text>
</comment>
<sequence>MDGNQIYMLGLGLQALWEIFDQHLDTTKKSNESTIAASAAQWWEYVTETVDSFFRALMQ</sequence>
<evidence type="ECO:0000313" key="2">
    <source>
        <dbReference type="Proteomes" id="UP000242502"/>
    </source>
</evidence>
<dbReference type="EMBL" id="MDLC01000078">
    <property type="protein sequence ID" value="ODS22459.1"/>
    <property type="molecule type" value="Genomic_DNA"/>
</dbReference>
<accession>A0A1D2QLL5</accession>
<gene>
    <name evidence="1" type="ORF">AB835_14070</name>
</gene>
<name>A0A1D2QLL5_9GAMM</name>
<protein>
    <submittedName>
        <fullName evidence="1">Uncharacterized protein</fullName>
    </submittedName>
</protein>